<evidence type="ECO:0000313" key="13">
    <source>
        <dbReference type="EMBL" id="MBW0553044.1"/>
    </source>
</evidence>
<sequence>MTTANTPTRSMIEIVNSLRKQLATAYSNSNTTEVKNILNQLKKEVVPTEELIRTTKIGIAVAKQRQNSDPEVAKLAKMIVTEWKHLVKAPSNQVTSGGSQSANSTNQKSPNPNSNQTLRSPPALSQTKASSTSSTPLASLPKPAASLTATSSSAPLSSLPKPSTAISKKTGPRSSRTEDQSLDFEFLQDKVRNGSLRAVFDALIFDSDAPADLVHERAKSIELEVNRTNDSTGYKNKMRSLIFNLRDKNNPGLREAVVSGELGASKLCRMGPQDMASEERKAQDRKLAEENLFKARGAGPQQAETDAFRCGRCGLRKCTYYQMQTRSADEPMTTFVTCVNCNNRWK</sequence>
<evidence type="ECO:0000256" key="1">
    <source>
        <dbReference type="ARBA" id="ARBA00004123"/>
    </source>
</evidence>
<evidence type="ECO:0000256" key="9">
    <source>
        <dbReference type="SAM" id="MobiDB-lite"/>
    </source>
</evidence>
<dbReference type="EMBL" id="AVOT02059373">
    <property type="protein sequence ID" value="MBW0553044.1"/>
    <property type="molecule type" value="Genomic_DNA"/>
</dbReference>
<dbReference type="GO" id="GO:0006362">
    <property type="term" value="P:transcription elongation by RNA polymerase I"/>
    <property type="evidence" value="ECO:0007669"/>
    <property type="project" value="TreeGrafter"/>
</dbReference>
<dbReference type="SUPFAM" id="SSF47676">
    <property type="entry name" value="Conserved domain common to transcription factors TFIIS, elongin A, CRSP70"/>
    <property type="match status" value="1"/>
</dbReference>
<dbReference type="CDD" id="cd13749">
    <property type="entry name" value="Zn-ribbon_TFIIS"/>
    <property type="match status" value="1"/>
</dbReference>
<evidence type="ECO:0000256" key="7">
    <source>
        <dbReference type="PROSITE-ProRule" id="PRU00649"/>
    </source>
</evidence>
<feature type="compositionally biased region" description="Polar residues" evidence="9">
    <location>
        <begin position="90"/>
        <end position="126"/>
    </location>
</feature>
<dbReference type="InterPro" id="IPR003618">
    <property type="entry name" value="TFIIS_cen_dom"/>
</dbReference>
<dbReference type="InterPro" id="IPR001222">
    <property type="entry name" value="Znf_TFIIS"/>
</dbReference>
<dbReference type="PIRSF" id="PIRSF006704">
    <property type="entry name" value="TF_IIS"/>
    <property type="match status" value="1"/>
</dbReference>
<evidence type="ECO:0000259" key="12">
    <source>
        <dbReference type="PROSITE" id="PS51321"/>
    </source>
</evidence>
<organism evidence="13 14">
    <name type="scientific">Austropuccinia psidii MF-1</name>
    <dbReference type="NCBI Taxonomy" id="1389203"/>
    <lineage>
        <taxon>Eukaryota</taxon>
        <taxon>Fungi</taxon>
        <taxon>Dikarya</taxon>
        <taxon>Basidiomycota</taxon>
        <taxon>Pucciniomycotina</taxon>
        <taxon>Pucciniomycetes</taxon>
        <taxon>Pucciniales</taxon>
        <taxon>Sphaerophragmiaceae</taxon>
        <taxon>Austropuccinia</taxon>
    </lineage>
</organism>
<protein>
    <recommendedName>
        <fullName evidence="8">Transcription elongation factor</fullName>
    </recommendedName>
</protein>
<dbReference type="Gene3D" id="2.20.25.10">
    <property type="match status" value="1"/>
</dbReference>
<dbReference type="GO" id="GO:0001139">
    <property type="term" value="F:RNA polymerase II complex recruiting activity"/>
    <property type="evidence" value="ECO:0007669"/>
    <property type="project" value="TreeGrafter"/>
</dbReference>
<evidence type="ECO:0000256" key="4">
    <source>
        <dbReference type="ARBA" id="ARBA00022833"/>
    </source>
</evidence>
<dbReference type="CDD" id="cd00183">
    <property type="entry name" value="TFIIS_I"/>
    <property type="match status" value="1"/>
</dbReference>
<reference evidence="13" key="1">
    <citation type="submission" date="2021-03" db="EMBL/GenBank/DDBJ databases">
        <title>Draft genome sequence of rust myrtle Austropuccinia psidii MF-1, a brazilian biotype.</title>
        <authorList>
            <person name="Quecine M.C."/>
            <person name="Pachon D.M.R."/>
            <person name="Bonatelli M.L."/>
            <person name="Correr F.H."/>
            <person name="Franceschini L.M."/>
            <person name="Leite T.F."/>
            <person name="Margarido G.R.A."/>
            <person name="Almeida C.A."/>
            <person name="Ferrarezi J.A."/>
            <person name="Labate C.A."/>
        </authorList>
    </citation>
    <scope>NUCLEOTIDE SEQUENCE</scope>
    <source>
        <strain evidence="13">MF-1</strain>
    </source>
</reference>
<dbReference type="NCBIfam" id="TIGR01385">
    <property type="entry name" value="TFSII"/>
    <property type="match status" value="1"/>
</dbReference>
<feature type="domain" description="TFIIS-type" evidence="10">
    <location>
        <begin position="306"/>
        <end position="346"/>
    </location>
</feature>
<dbReference type="InterPro" id="IPR006289">
    <property type="entry name" value="TFSII"/>
</dbReference>
<dbReference type="GO" id="GO:0005634">
    <property type="term" value="C:nucleus"/>
    <property type="evidence" value="ECO:0007669"/>
    <property type="project" value="UniProtKB-SubCell"/>
</dbReference>
<evidence type="ECO:0000256" key="6">
    <source>
        <dbReference type="PROSITE-ProRule" id="PRU00472"/>
    </source>
</evidence>
<keyword evidence="4 8" id="KW-0862">Zinc</keyword>
<evidence type="ECO:0000256" key="8">
    <source>
        <dbReference type="RuleBase" id="RU368078"/>
    </source>
</evidence>
<dbReference type="InterPro" id="IPR003617">
    <property type="entry name" value="TFIIS/CRSP70_N_sub"/>
</dbReference>
<dbReference type="Gene3D" id="1.20.930.10">
    <property type="entry name" value="Conserved domain common to transcription factors TFIIS, elongin A, CRSP70"/>
    <property type="match status" value="1"/>
</dbReference>
<evidence type="ECO:0000256" key="3">
    <source>
        <dbReference type="ARBA" id="ARBA00022771"/>
    </source>
</evidence>
<dbReference type="SMART" id="SM00440">
    <property type="entry name" value="ZnF_C2C2"/>
    <property type="match status" value="1"/>
</dbReference>
<comment type="similarity">
    <text evidence="8">Belongs to the TFS-II family.</text>
</comment>
<dbReference type="FunFam" id="2.20.25.10:FF:000001">
    <property type="entry name" value="Probable Transcription elongation factor S-II"/>
    <property type="match status" value="1"/>
</dbReference>
<dbReference type="PROSITE" id="PS51319">
    <property type="entry name" value="TFIIS_N"/>
    <property type="match status" value="1"/>
</dbReference>
<accession>A0A9Q3J045</accession>
<name>A0A9Q3J045_9BASI</name>
<dbReference type="InterPro" id="IPR036575">
    <property type="entry name" value="TFIIS_cen_dom_sf"/>
</dbReference>
<dbReference type="PROSITE" id="PS51321">
    <property type="entry name" value="TFIIS_CENTRAL"/>
    <property type="match status" value="1"/>
</dbReference>
<dbReference type="AlphaFoldDB" id="A0A9Q3J045"/>
<evidence type="ECO:0000313" key="14">
    <source>
        <dbReference type="Proteomes" id="UP000765509"/>
    </source>
</evidence>
<dbReference type="PANTHER" id="PTHR11477">
    <property type="entry name" value="TRANSCRIPTION FACTOR S-II ZINC FINGER DOMAIN-CONTAINING PROTEIN"/>
    <property type="match status" value="1"/>
</dbReference>
<dbReference type="SMART" id="SM00509">
    <property type="entry name" value="TFS2N"/>
    <property type="match status" value="1"/>
</dbReference>
<feature type="non-terminal residue" evidence="13">
    <location>
        <position position="346"/>
    </location>
</feature>
<keyword evidence="8" id="KW-0238">DNA-binding</keyword>
<dbReference type="GO" id="GO:0008270">
    <property type="term" value="F:zinc ion binding"/>
    <property type="evidence" value="ECO:0007669"/>
    <property type="project" value="UniProtKB-UniRule"/>
</dbReference>
<feature type="compositionally biased region" description="Low complexity" evidence="9">
    <location>
        <begin position="127"/>
        <end position="165"/>
    </location>
</feature>
<proteinExistence type="inferred from homology"/>
<evidence type="ECO:0000259" key="10">
    <source>
        <dbReference type="PROSITE" id="PS51133"/>
    </source>
</evidence>
<keyword evidence="5 7" id="KW-0539">Nucleus</keyword>
<dbReference type="Pfam" id="PF08711">
    <property type="entry name" value="Med26"/>
    <property type="match status" value="1"/>
</dbReference>
<evidence type="ECO:0000256" key="2">
    <source>
        <dbReference type="ARBA" id="ARBA00022723"/>
    </source>
</evidence>
<comment type="function">
    <text evidence="8">Necessary for efficient RNA polymerase II transcription elongation past template-encoded arresting sites.</text>
</comment>
<dbReference type="SMART" id="SM00510">
    <property type="entry name" value="TFS2M"/>
    <property type="match status" value="1"/>
</dbReference>
<dbReference type="PANTHER" id="PTHR11477:SF0">
    <property type="entry name" value="IP08861P-RELATED"/>
    <property type="match status" value="1"/>
</dbReference>
<dbReference type="SUPFAM" id="SSF57783">
    <property type="entry name" value="Zinc beta-ribbon"/>
    <property type="match status" value="1"/>
</dbReference>
<dbReference type="Proteomes" id="UP000765509">
    <property type="component" value="Unassembled WGS sequence"/>
</dbReference>
<dbReference type="GO" id="GO:0006368">
    <property type="term" value="P:transcription elongation by RNA polymerase II"/>
    <property type="evidence" value="ECO:0007669"/>
    <property type="project" value="InterPro"/>
</dbReference>
<dbReference type="PROSITE" id="PS00466">
    <property type="entry name" value="ZF_TFIIS_1"/>
    <property type="match status" value="1"/>
</dbReference>
<dbReference type="Pfam" id="PF07500">
    <property type="entry name" value="TFIIS_M"/>
    <property type="match status" value="1"/>
</dbReference>
<comment type="caution">
    <text evidence="13">The sequence shown here is derived from an EMBL/GenBank/DDBJ whole genome shotgun (WGS) entry which is preliminary data.</text>
</comment>
<comment type="subcellular location">
    <subcellularLocation>
        <location evidence="1 7 8">Nucleus</location>
    </subcellularLocation>
</comment>
<dbReference type="Gene3D" id="1.10.472.30">
    <property type="entry name" value="Transcription elongation factor S-II, central domain"/>
    <property type="match status" value="1"/>
</dbReference>
<gene>
    <name evidence="13" type="ORF">O181_092759</name>
</gene>
<dbReference type="SUPFAM" id="SSF46942">
    <property type="entry name" value="Elongation factor TFIIS domain 2"/>
    <property type="match status" value="1"/>
</dbReference>
<dbReference type="InterPro" id="IPR035100">
    <property type="entry name" value="TF_IIS-typ"/>
</dbReference>
<dbReference type="Pfam" id="PF01096">
    <property type="entry name" value="Zn_ribbon_TFIIS"/>
    <property type="match status" value="1"/>
</dbReference>
<dbReference type="GO" id="GO:0031440">
    <property type="term" value="P:regulation of mRNA 3'-end processing"/>
    <property type="evidence" value="ECO:0007669"/>
    <property type="project" value="TreeGrafter"/>
</dbReference>
<feature type="region of interest" description="Disordered" evidence="9">
    <location>
        <begin position="90"/>
        <end position="181"/>
    </location>
</feature>
<feature type="domain" description="TFIIS central" evidence="12">
    <location>
        <begin position="191"/>
        <end position="303"/>
    </location>
</feature>
<keyword evidence="8" id="KW-0804">Transcription</keyword>
<keyword evidence="8" id="KW-0805">Transcription regulation</keyword>
<feature type="domain" description="TFIIS N-terminal" evidence="11">
    <location>
        <begin position="13"/>
        <end position="90"/>
    </location>
</feature>
<evidence type="ECO:0000256" key="5">
    <source>
        <dbReference type="ARBA" id="ARBA00023242"/>
    </source>
</evidence>
<dbReference type="InterPro" id="IPR017923">
    <property type="entry name" value="TFIIS_N"/>
</dbReference>
<keyword evidence="2 8" id="KW-0479">Metal-binding</keyword>
<keyword evidence="14" id="KW-1185">Reference proteome</keyword>
<dbReference type="GO" id="GO:0031564">
    <property type="term" value="P:transcription antitermination"/>
    <property type="evidence" value="ECO:0007669"/>
    <property type="project" value="TreeGrafter"/>
</dbReference>
<dbReference type="GO" id="GO:0000977">
    <property type="term" value="F:RNA polymerase II transcription regulatory region sequence-specific DNA binding"/>
    <property type="evidence" value="ECO:0007669"/>
    <property type="project" value="TreeGrafter"/>
</dbReference>
<dbReference type="FunFam" id="1.10.472.30:FF:000003">
    <property type="entry name" value="Transcription elongation factor S-II"/>
    <property type="match status" value="1"/>
</dbReference>
<dbReference type="OrthoDB" id="44867at2759"/>
<evidence type="ECO:0000259" key="11">
    <source>
        <dbReference type="PROSITE" id="PS51319"/>
    </source>
</evidence>
<dbReference type="InterPro" id="IPR035441">
    <property type="entry name" value="TFIIS/LEDGF_dom_sf"/>
</dbReference>
<keyword evidence="3 6" id="KW-0863">Zinc-finger</keyword>
<dbReference type="PROSITE" id="PS51133">
    <property type="entry name" value="ZF_TFIIS_2"/>
    <property type="match status" value="1"/>
</dbReference>